<organism evidence="1 2">
    <name type="scientific">Ramazzottius varieornatus</name>
    <name type="common">Water bear</name>
    <name type="synonym">Tardigrade</name>
    <dbReference type="NCBI Taxonomy" id="947166"/>
    <lineage>
        <taxon>Eukaryota</taxon>
        <taxon>Metazoa</taxon>
        <taxon>Ecdysozoa</taxon>
        <taxon>Tardigrada</taxon>
        <taxon>Eutardigrada</taxon>
        <taxon>Parachela</taxon>
        <taxon>Hypsibioidea</taxon>
        <taxon>Ramazzottiidae</taxon>
        <taxon>Ramazzottius</taxon>
    </lineage>
</organism>
<comment type="caution">
    <text evidence="1">The sequence shown here is derived from an EMBL/GenBank/DDBJ whole genome shotgun (WGS) entry which is preliminary data.</text>
</comment>
<evidence type="ECO:0000313" key="2">
    <source>
        <dbReference type="Proteomes" id="UP000186922"/>
    </source>
</evidence>
<dbReference type="AlphaFoldDB" id="A0A1D1W6H8"/>
<dbReference type="EMBL" id="BDGG01000014">
    <property type="protein sequence ID" value="GAV06639.1"/>
    <property type="molecule type" value="Genomic_DNA"/>
</dbReference>
<dbReference type="Proteomes" id="UP000186922">
    <property type="component" value="Unassembled WGS sequence"/>
</dbReference>
<proteinExistence type="predicted"/>
<gene>
    <name evidence="1" type="primary">RvY_16595-1</name>
    <name evidence="1" type="synonym">RvY_16595.1</name>
    <name evidence="1" type="ORF">RvY_16595</name>
</gene>
<evidence type="ECO:0000313" key="1">
    <source>
        <dbReference type="EMBL" id="GAV06639.1"/>
    </source>
</evidence>
<sequence>MVEVAYARRDQIRAFLWTGAASIKDQISTKTSGLDELEFPRTHLHNFAEDDSKALWICEVARDMEIKLEESMKLSCKKQGSLTPMPMTAWLLDPTIKDAYLDTQESRGTAARFSGTSCNCTKQHPGAMATKLPCQLLPLSEPICPSVNRLQRKLQLGL</sequence>
<protein>
    <submittedName>
        <fullName evidence="1">Uncharacterized protein</fullName>
    </submittedName>
</protein>
<reference evidence="1 2" key="1">
    <citation type="journal article" date="2016" name="Nat. Commun.">
        <title>Extremotolerant tardigrade genome and improved radiotolerance of human cultured cells by tardigrade-unique protein.</title>
        <authorList>
            <person name="Hashimoto T."/>
            <person name="Horikawa D.D."/>
            <person name="Saito Y."/>
            <person name="Kuwahara H."/>
            <person name="Kozuka-Hata H."/>
            <person name="Shin-I T."/>
            <person name="Minakuchi Y."/>
            <person name="Ohishi K."/>
            <person name="Motoyama A."/>
            <person name="Aizu T."/>
            <person name="Enomoto A."/>
            <person name="Kondo K."/>
            <person name="Tanaka S."/>
            <person name="Hara Y."/>
            <person name="Koshikawa S."/>
            <person name="Sagara H."/>
            <person name="Miura T."/>
            <person name="Yokobori S."/>
            <person name="Miyagawa K."/>
            <person name="Suzuki Y."/>
            <person name="Kubo T."/>
            <person name="Oyama M."/>
            <person name="Kohara Y."/>
            <person name="Fujiyama A."/>
            <person name="Arakawa K."/>
            <person name="Katayama T."/>
            <person name="Toyoda A."/>
            <person name="Kunieda T."/>
        </authorList>
    </citation>
    <scope>NUCLEOTIDE SEQUENCE [LARGE SCALE GENOMIC DNA]</scope>
    <source>
        <strain evidence="1 2">YOKOZUNA-1</strain>
    </source>
</reference>
<accession>A0A1D1W6H8</accession>
<name>A0A1D1W6H8_RAMVA</name>
<keyword evidence="2" id="KW-1185">Reference proteome</keyword>